<feature type="non-terminal residue" evidence="1">
    <location>
        <position position="76"/>
    </location>
</feature>
<evidence type="ECO:0000313" key="2">
    <source>
        <dbReference type="Proteomes" id="UP000194236"/>
    </source>
</evidence>
<dbReference type="Proteomes" id="UP000194236">
    <property type="component" value="Unassembled WGS sequence"/>
</dbReference>
<dbReference type="AlphaFoldDB" id="A0A1Y3B2N3"/>
<protein>
    <submittedName>
        <fullName evidence="1">Uncharacterized protein</fullName>
    </submittedName>
</protein>
<name>A0A1Y3B2N3_EURMA</name>
<organism evidence="1 2">
    <name type="scientific">Euroglyphus maynei</name>
    <name type="common">Mayne's house dust mite</name>
    <dbReference type="NCBI Taxonomy" id="6958"/>
    <lineage>
        <taxon>Eukaryota</taxon>
        <taxon>Metazoa</taxon>
        <taxon>Ecdysozoa</taxon>
        <taxon>Arthropoda</taxon>
        <taxon>Chelicerata</taxon>
        <taxon>Arachnida</taxon>
        <taxon>Acari</taxon>
        <taxon>Acariformes</taxon>
        <taxon>Sarcoptiformes</taxon>
        <taxon>Astigmata</taxon>
        <taxon>Psoroptidia</taxon>
        <taxon>Analgoidea</taxon>
        <taxon>Pyroglyphidae</taxon>
        <taxon>Pyroglyphinae</taxon>
        <taxon>Euroglyphus</taxon>
    </lineage>
</organism>
<evidence type="ECO:0000313" key="1">
    <source>
        <dbReference type="EMBL" id="OTF74457.1"/>
    </source>
</evidence>
<accession>A0A1Y3B2N3</accession>
<proteinExistence type="predicted"/>
<reference evidence="1 2" key="1">
    <citation type="submission" date="2017-03" db="EMBL/GenBank/DDBJ databases">
        <title>Genome Survey of Euroglyphus maynei.</title>
        <authorList>
            <person name="Arlian L.G."/>
            <person name="Morgan M.S."/>
            <person name="Rider S.D."/>
        </authorList>
    </citation>
    <scope>NUCLEOTIDE SEQUENCE [LARGE SCALE GENOMIC DNA]</scope>
    <source>
        <strain evidence="1">Arlian Lab</strain>
        <tissue evidence="1">Whole body</tissue>
    </source>
</reference>
<comment type="caution">
    <text evidence="1">The sequence shown here is derived from an EMBL/GenBank/DDBJ whole genome shotgun (WGS) entry which is preliminary data.</text>
</comment>
<dbReference type="EMBL" id="MUJZ01046998">
    <property type="protein sequence ID" value="OTF74457.1"/>
    <property type="molecule type" value="Genomic_DNA"/>
</dbReference>
<gene>
    <name evidence="1" type="ORF">BLA29_015042</name>
</gene>
<sequence>MPEFNEMPMIDNLQTFIGINSFLNDMLKDYNHLRLLASNLCIEIRVGGGTGDYLQFSCINISSYEYHRGILNNLFW</sequence>
<keyword evidence="2" id="KW-1185">Reference proteome</keyword>